<evidence type="ECO:0000256" key="2">
    <source>
        <dbReference type="SAM" id="MobiDB-lite"/>
    </source>
</evidence>
<reference evidence="3" key="1">
    <citation type="submission" date="2016-10" db="EMBL/GenBank/DDBJ databases">
        <authorList>
            <person name="de Groot N.N."/>
        </authorList>
    </citation>
    <scope>NUCLEOTIDE SEQUENCE [LARGE SCALE GENOMIC DNA]</scope>
    <source>
        <strain evidence="3">IBRC-M10418</strain>
    </source>
</reference>
<evidence type="ECO:0000313" key="4">
    <source>
        <dbReference type="Proteomes" id="UP000199215"/>
    </source>
</evidence>
<sequence>MSQSTFDDDDLFGEAAAETRAEVESHLEAARAELPDPDSIWETEAENVLGVLNGLKSALDAGEATDHLRQAKKAYVLGERADAFEDAEDLEAAIDDLADQITDLEDAAEDVGDLTGTVPAIRDALQDAAANEAAETDTDADMDAEEADAAEAEEAEE</sequence>
<dbReference type="InterPro" id="IPR043808">
    <property type="entry name" value="DUF5790"/>
</dbReference>
<dbReference type="RefSeq" id="WP_092817485.1">
    <property type="nucleotide sequence ID" value="NZ_FNWU01000010.1"/>
</dbReference>
<name>A0A1H6JIK6_9EURY</name>
<proteinExistence type="predicted"/>
<feature type="compositionally biased region" description="Acidic residues" evidence="2">
    <location>
        <begin position="134"/>
        <end position="157"/>
    </location>
</feature>
<evidence type="ECO:0000256" key="1">
    <source>
        <dbReference type="SAM" id="Coils"/>
    </source>
</evidence>
<accession>A0A1H6JIK6</accession>
<feature type="region of interest" description="Disordered" evidence="2">
    <location>
        <begin position="1"/>
        <end position="24"/>
    </location>
</feature>
<keyword evidence="4" id="KW-1185">Reference proteome</keyword>
<evidence type="ECO:0000313" key="3">
    <source>
        <dbReference type="EMBL" id="SEH58965.1"/>
    </source>
</evidence>
<dbReference type="Pfam" id="PF19103">
    <property type="entry name" value="DUF5790"/>
    <property type="match status" value="1"/>
</dbReference>
<dbReference type="EMBL" id="FNWU01000010">
    <property type="protein sequence ID" value="SEH58965.1"/>
    <property type="molecule type" value="Genomic_DNA"/>
</dbReference>
<organism evidence="3 4">
    <name type="scientific">Halopenitus malekzadehii</name>
    <dbReference type="NCBI Taxonomy" id="1267564"/>
    <lineage>
        <taxon>Archaea</taxon>
        <taxon>Methanobacteriati</taxon>
        <taxon>Methanobacteriota</taxon>
        <taxon>Stenosarchaea group</taxon>
        <taxon>Halobacteria</taxon>
        <taxon>Halobacteriales</taxon>
        <taxon>Haloferacaceae</taxon>
        <taxon>Halopenitus</taxon>
    </lineage>
</organism>
<gene>
    <name evidence="3" type="ORF">SAMN05192561_11011</name>
</gene>
<feature type="region of interest" description="Disordered" evidence="2">
    <location>
        <begin position="127"/>
        <end position="157"/>
    </location>
</feature>
<dbReference type="AlphaFoldDB" id="A0A1H6JIK6"/>
<dbReference type="Proteomes" id="UP000199215">
    <property type="component" value="Unassembled WGS sequence"/>
</dbReference>
<feature type="compositionally biased region" description="Acidic residues" evidence="2">
    <location>
        <begin position="1"/>
        <end position="12"/>
    </location>
</feature>
<feature type="coiled-coil region" evidence="1">
    <location>
        <begin position="80"/>
        <end position="114"/>
    </location>
</feature>
<keyword evidence="1" id="KW-0175">Coiled coil</keyword>
<protein>
    <submittedName>
        <fullName evidence="3">Uncharacterized protein</fullName>
    </submittedName>
</protein>
<dbReference type="OrthoDB" id="157372at2157"/>